<dbReference type="OrthoDB" id="9798006at2"/>
<dbReference type="CDD" id="cd04301">
    <property type="entry name" value="NAT_SF"/>
    <property type="match status" value="1"/>
</dbReference>
<dbReference type="RefSeq" id="WP_067557584.1">
    <property type="nucleotide sequence ID" value="NZ_CP011391.1"/>
</dbReference>
<dbReference type="Proteomes" id="UP000069771">
    <property type="component" value="Chromosome"/>
</dbReference>
<dbReference type="InterPro" id="IPR016181">
    <property type="entry name" value="Acyl_CoA_acyltransferase"/>
</dbReference>
<dbReference type="GO" id="GO:0016747">
    <property type="term" value="F:acyltransferase activity, transferring groups other than amino-acyl groups"/>
    <property type="evidence" value="ECO:0007669"/>
    <property type="project" value="InterPro"/>
</dbReference>
<dbReference type="GeneID" id="78478298"/>
<feature type="domain" description="N-acetyltransferase" evidence="3">
    <location>
        <begin position="2"/>
        <end position="172"/>
    </location>
</feature>
<keyword evidence="1" id="KW-0808">Transferase</keyword>
<dbReference type="AlphaFoldDB" id="A0A140DVT3"/>
<dbReference type="STRING" id="1702221.AALO17_16260"/>
<dbReference type="SUPFAM" id="SSF55729">
    <property type="entry name" value="Acyl-CoA N-acyltransferases (Nat)"/>
    <property type="match status" value="1"/>
</dbReference>
<evidence type="ECO:0000256" key="2">
    <source>
        <dbReference type="ARBA" id="ARBA00023315"/>
    </source>
</evidence>
<gene>
    <name evidence="4" type="ORF">AALO17_16260</name>
</gene>
<accession>A0A140DVT3</accession>
<reference evidence="4 5" key="1">
    <citation type="journal article" date="2016" name="Gut Pathog.">
        <title>Whole genome sequencing of "Faecalibaculum rodentium" ALO17, isolated from C57BL/6J laboratory mouse feces.</title>
        <authorList>
            <person name="Lim S."/>
            <person name="Chang D.H."/>
            <person name="Ahn S."/>
            <person name="Kim B.C."/>
        </authorList>
    </citation>
    <scope>NUCLEOTIDE SEQUENCE [LARGE SCALE GENOMIC DNA]</scope>
    <source>
        <strain evidence="4 5">Alo17</strain>
    </source>
</reference>
<dbReference type="Gene3D" id="3.40.630.30">
    <property type="match status" value="1"/>
</dbReference>
<dbReference type="PANTHER" id="PTHR43072">
    <property type="entry name" value="N-ACETYLTRANSFERASE"/>
    <property type="match status" value="1"/>
</dbReference>
<evidence type="ECO:0000259" key="3">
    <source>
        <dbReference type="PROSITE" id="PS51186"/>
    </source>
</evidence>
<dbReference type="InterPro" id="IPR000182">
    <property type="entry name" value="GNAT_dom"/>
</dbReference>
<sequence>MVRIRRAKPKDARELLEIYRTYVEHTAITFEWEMPTEEEFRGRILRTMERYPWLVAEKDGLLLGYAYAGAFKERRAYDWAVETTVYLHPSVKGQGLGRRLYKALEDVLRKQGIINLNACIGVPQTGVEDPWLDDNSMHFHAHLGYRLVGRFEKCGYKFGRWYDMVWMEKHLSDHPATPREVVPFAGLETD</sequence>
<evidence type="ECO:0000256" key="1">
    <source>
        <dbReference type="ARBA" id="ARBA00022679"/>
    </source>
</evidence>
<evidence type="ECO:0000313" key="5">
    <source>
        <dbReference type="Proteomes" id="UP000069771"/>
    </source>
</evidence>
<name>A0A140DVT3_9FIRM</name>
<evidence type="ECO:0000313" key="4">
    <source>
        <dbReference type="EMBL" id="AMK54760.1"/>
    </source>
</evidence>
<dbReference type="KEGG" id="fro:AALO17_16260"/>
<dbReference type="EMBL" id="CP011391">
    <property type="protein sequence ID" value="AMK54760.1"/>
    <property type="molecule type" value="Genomic_DNA"/>
</dbReference>
<organism evidence="4 5">
    <name type="scientific">Faecalibaculum rodentium</name>
    <dbReference type="NCBI Taxonomy" id="1702221"/>
    <lineage>
        <taxon>Bacteria</taxon>
        <taxon>Bacillati</taxon>
        <taxon>Bacillota</taxon>
        <taxon>Erysipelotrichia</taxon>
        <taxon>Erysipelotrichales</taxon>
        <taxon>Erysipelotrichaceae</taxon>
        <taxon>Faecalibaculum</taxon>
    </lineage>
</organism>
<dbReference type="PANTHER" id="PTHR43072:SF23">
    <property type="entry name" value="UPF0039 PROTEIN C11D3.02C"/>
    <property type="match status" value="1"/>
</dbReference>
<protein>
    <recommendedName>
        <fullName evidence="3">N-acetyltransferase domain-containing protein</fullName>
    </recommendedName>
</protein>
<proteinExistence type="predicted"/>
<dbReference type="Pfam" id="PF13420">
    <property type="entry name" value="Acetyltransf_4"/>
    <property type="match status" value="1"/>
</dbReference>
<dbReference type="PROSITE" id="PS51186">
    <property type="entry name" value="GNAT"/>
    <property type="match status" value="1"/>
</dbReference>
<keyword evidence="5" id="KW-1185">Reference proteome</keyword>
<dbReference type="PATRIC" id="fig|1702221.3.peg.1584"/>
<keyword evidence="2" id="KW-0012">Acyltransferase</keyword>